<feature type="compositionally biased region" description="Polar residues" evidence="4">
    <location>
        <begin position="36"/>
        <end position="53"/>
    </location>
</feature>
<dbReference type="InterPro" id="IPR050709">
    <property type="entry name" value="Biotin_Carboxyl_Carrier/Decarb"/>
</dbReference>
<comment type="pathway">
    <text evidence="3">Lipid metabolism; fatty acid biosynthesis.</text>
</comment>
<evidence type="ECO:0000256" key="1">
    <source>
        <dbReference type="ARBA" id="ARBA00017562"/>
    </source>
</evidence>
<feature type="compositionally biased region" description="Low complexity" evidence="4">
    <location>
        <begin position="7"/>
        <end position="35"/>
    </location>
</feature>
<dbReference type="Proteomes" id="UP001339911">
    <property type="component" value="Unassembled WGS sequence"/>
</dbReference>
<keyword evidence="3" id="KW-0443">Lipid metabolism</keyword>
<accession>A0ABU7SNP1</accession>
<dbReference type="CDD" id="cd06850">
    <property type="entry name" value="biotinyl_domain"/>
    <property type="match status" value="1"/>
</dbReference>
<dbReference type="Gene3D" id="2.40.50.100">
    <property type="match status" value="1"/>
</dbReference>
<dbReference type="PANTHER" id="PTHR45266">
    <property type="entry name" value="OXALOACETATE DECARBOXYLASE ALPHA CHAIN"/>
    <property type="match status" value="1"/>
</dbReference>
<organism evidence="6 7">
    <name type="scientific">Plantactinospora veratri</name>
    <dbReference type="NCBI Taxonomy" id="1436122"/>
    <lineage>
        <taxon>Bacteria</taxon>
        <taxon>Bacillati</taxon>
        <taxon>Actinomycetota</taxon>
        <taxon>Actinomycetes</taxon>
        <taxon>Micromonosporales</taxon>
        <taxon>Micromonosporaceae</taxon>
        <taxon>Plantactinospora</taxon>
    </lineage>
</organism>
<sequence>MSEQVREAAVVRAANGTGPASANGTGSTAANGATPVTANGGTPTTANSGSAVTANGGGAHSVEPAPPADAGPTDAALRGAVRAAAEVAELVRDPAIRRVRVTVADVQIEVEAAEAGREAVLTVTGDPAVTGAALSAVPGAAVAAVPGAAVAAVATAVAPAAGTVAVTAPLMGVFYRSPGPDQPPFAEIGQRVEAGDQVAIVEAMKMMNPVVTDRGGIVRAVHVTDGEVVEYEQPLLSIEPG</sequence>
<evidence type="ECO:0000313" key="6">
    <source>
        <dbReference type="EMBL" id="MEE6311581.1"/>
    </source>
</evidence>
<keyword evidence="3" id="KW-0275">Fatty acid biosynthesis</keyword>
<dbReference type="SUPFAM" id="SSF51230">
    <property type="entry name" value="Single hybrid motif"/>
    <property type="match status" value="1"/>
</dbReference>
<dbReference type="InterPro" id="IPR001249">
    <property type="entry name" value="AcCoA_biotinCC"/>
</dbReference>
<proteinExistence type="predicted"/>
<feature type="domain" description="Lipoyl-binding" evidence="5">
    <location>
        <begin position="163"/>
        <end position="239"/>
    </location>
</feature>
<evidence type="ECO:0000256" key="2">
    <source>
        <dbReference type="ARBA" id="ARBA00023267"/>
    </source>
</evidence>
<dbReference type="EMBL" id="JAZGQL010000036">
    <property type="protein sequence ID" value="MEE6311581.1"/>
    <property type="molecule type" value="Genomic_DNA"/>
</dbReference>
<comment type="function">
    <text evidence="3">This protein is a component of the acetyl coenzyme A carboxylase complex; first, biotin carboxylase catalyzes the carboxylation of the carrier protein and then the transcarboxylase transfers the carboxyl group to form malonyl-CoA.</text>
</comment>
<comment type="caution">
    <text evidence="6">The sequence shown here is derived from an EMBL/GenBank/DDBJ whole genome shotgun (WGS) entry which is preliminary data.</text>
</comment>
<name>A0ABU7SNP1_9ACTN</name>
<dbReference type="RefSeq" id="WP_331211474.1">
    <property type="nucleotide sequence ID" value="NZ_JAZGQL010000036.1"/>
</dbReference>
<dbReference type="Pfam" id="PF00364">
    <property type="entry name" value="Biotin_lipoyl"/>
    <property type="match status" value="1"/>
</dbReference>
<feature type="region of interest" description="Disordered" evidence="4">
    <location>
        <begin position="1"/>
        <end position="74"/>
    </location>
</feature>
<keyword evidence="3" id="KW-0444">Lipid biosynthesis</keyword>
<evidence type="ECO:0000259" key="5">
    <source>
        <dbReference type="PROSITE" id="PS50968"/>
    </source>
</evidence>
<keyword evidence="3" id="KW-0276">Fatty acid metabolism</keyword>
<protein>
    <recommendedName>
        <fullName evidence="1 3">Biotin carboxyl carrier protein of acetyl-CoA carboxylase</fullName>
    </recommendedName>
</protein>
<evidence type="ECO:0000256" key="3">
    <source>
        <dbReference type="RuleBase" id="RU364072"/>
    </source>
</evidence>
<keyword evidence="7" id="KW-1185">Reference proteome</keyword>
<evidence type="ECO:0000313" key="7">
    <source>
        <dbReference type="Proteomes" id="UP001339911"/>
    </source>
</evidence>
<dbReference type="PRINTS" id="PR01071">
    <property type="entry name" value="ACOABIOTINCC"/>
</dbReference>
<keyword evidence="2 3" id="KW-0092">Biotin</keyword>
<dbReference type="InterPro" id="IPR000089">
    <property type="entry name" value="Biotin_lipoyl"/>
</dbReference>
<reference evidence="6 7" key="1">
    <citation type="submission" date="2024-01" db="EMBL/GenBank/DDBJ databases">
        <title>Genome insights into Plantactinospora veratri sp. nov.</title>
        <authorList>
            <person name="Wang L."/>
        </authorList>
    </citation>
    <scope>NUCLEOTIDE SEQUENCE [LARGE SCALE GENOMIC DNA]</scope>
    <source>
        <strain evidence="6 7">NEAU-FHS4</strain>
    </source>
</reference>
<dbReference type="InterPro" id="IPR011053">
    <property type="entry name" value="Single_hybrid_motif"/>
</dbReference>
<dbReference type="PANTHER" id="PTHR45266:SF3">
    <property type="entry name" value="OXALOACETATE DECARBOXYLASE ALPHA CHAIN"/>
    <property type="match status" value="1"/>
</dbReference>
<dbReference type="PROSITE" id="PS50968">
    <property type="entry name" value="BIOTINYL_LIPOYL"/>
    <property type="match status" value="1"/>
</dbReference>
<gene>
    <name evidence="6" type="ORF">V1634_32630</name>
</gene>
<evidence type="ECO:0000256" key="4">
    <source>
        <dbReference type="SAM" id="MobiDB-lite"/>
    </source>
</evidence>